<accession>F8NA40</accession>
<organism evidence="3 4">
    <name type="scientific">Hallella multisaccharivorax DSM 17128</name>
    <dbReference type="NCBI Taxonomy" id="688246"/>
    <lineage>
        <taxon>Bacteria</taxon>
        <taxon>Pseudomonadati</taxon>
        <taxon>Bacteroidota</taxon>
        <taxon>Bacteroidia</taxon>
        <taxon>Bacteroidales</taxon>
        <taxon>Prevotellaceae</taxon>
        <taxon>Hallella</taxon>
    </lineage>
</organism>
<keyword evidence="1" id="KW-0732">Signal</keyword>
<dbReference type="GO" id="GO:0004222">
    <property type="term" value="F:metalloendopeptidase activity"/>
    <property type="evidence" value="ECO:0007669"/>
    <property type="project" value="TreeGrafter"/>
</dbReference>
<evidence type="ECO:0000313" key="3">
    <source>
        <dbReference type="EMBL" id="EGN55770.1"/>
    </source>
</evidence>
<dbReference type="InterPro" id="IPR050570">
    <property type="entry name" value="Cell_wall_metabolism_enzyme"/>
</dbReference>
<proteinExistence type="predicted"/>
<dbReference type="AlphaFoldDB" id="F8NA40"/>
<evidence type="ECO:0000259" key="2">
    <source>
        <dbReference type="Pfam" id="PF01551"/>
    </source>
</evidence>
<feature type="domain" description="M23ase beta-sheet core" evidence="2">
    <location>
        <begin position="78"/>
        <end position="168"/>
    </location>
</feature>
<dbReference type="eggNOG" id="COG0739">
    <property type="taxonomic scope" value="Bacteria"/>
</dbReference>
<dbReference type="Gene3D" id="2.70.70.10">
    <property type="entry name" value="Glucose Permease (Domain IIA)"/>
    <property type="match status" value="2"/>
</dbReference>
<dbReference type="OrthoDB" id="9805070at2"/>
<name>F8NA40_9BACT</name>
<dbReference type="EMBL" id="GL945017">
    <property type="protein sequence ID" value="EGN55770.1"/>
    <property type="molecule type" value="Genomic_DNA"/>
</dbReference>
<dbReference type="SUPFAM" id="SSF51261">
    <property type="entry name" value="Duplicated hybrid motif"/>
    <property type="match status" value="2"/>
</dbReference>
<dbReference type="Pfam" id="PF01551">
    <property type="entry name" value="Peptidase_M23"/>
    <property type="match status" value="2"/>
</dbReference>
<evidence type="ECO:0000256" key="1">
    <source>
        <dbReference type="SAM" id="SignalP"/>
    </source>
</evidence>
<dbReference type="Proteomes" id="UP000002772">
    <property type="component" value="Unassembled WGS sequence"/>
</dbReference>
<reference evidence="4" key="1">
    <citation type="journal article" date="2011" name="Stand. Genomic Sci.">
        <title>Non-contiguous finished genome sequence of the opportunistic oral pathogen Prevotella multisaccharivorax type strain (PPPA20).</title>
        <authorList>
            <person name="Pati A."/>
            <person name="Gronow S."/>
            <person name="Lu M."/>
            <person name="Lapidus A."/>
            <person name="Nolan M."/>
            <person name="Lucas S."/>
            <person name="Hammon N."/>
            <person name="Deshpande S."/>
            <person name="Cheng J.F."/>
            <person name="Tapia R."/>
            <person name="Han C."/>
            <person name="Goodwin L."/>
            <person name="Pitluck S."/>
            <person name="Liolios K."/>
            <person name="Pagani I."/>
            <person name="Mavromatis K."/>
            <person name="Mikhailova N."/>
            <person name="Huntemann M."/>
            <person name="Chen A."/>
            <person name="Palaniappan K."/>
            <person name="Land M."/>
            <person name="Hauser L."/>
            <person name="Detter J.C."/>
            <person name="Brambilla E.M."/>
            <person name="Rohde M."/>
            <person name="Goker M."/>
            <person name="Woyke T."/>
            <person name="Bristow J."/>
            <person name="Eisen J.A."/>
            <person name="Markowitz V."/>
            <person name="Hugenholtz P."/>
            <person name="Kyrpides N.C."/>
            <person name="Klenk H.P."/>
            <person name="Ivanova N."/>
        </authorList>
    </citation>
    <scope>NUCLEOTIDE SEQUENCE [LARGE SCALE GENOMIC DNA]</scope>
    <source>
        <strain evidence="4">DSM 17128</strain>
    </source>
</reference>
<feature type="signal peptide" evidence="1">
    <location>
        <begin position="1"/>
        <end position="24"/>
    </location>
</feature>
<gene>
    <name evidence="3" type="ORF">Premu_0284</name>
</gene>
<evidence type="ECO:0000313" key="4">
    <source>
        <dbReference type="Proteomes" id="UP000002772"/>
    </source>
</evidence>
<dbReference type="PANTHER" id="PTHR21666:SF270">
    <property type="entry name" value="MUREIN HYDROLASE ACTIVATOR ENVC"/>
    <property type="match status" value="1"/>
</dbReference>
<feature type="domain" description="M23ase beta-sheet core" evidence="2">
    <location>
        <begin position="256"/>
        <end position="350"/>
    </location>
</feature>
<feature type="chain" id="PRO_5003375530" evidence="1">
    <location>
        <begin position="25"/>
        <end position="378"/>
    </location>
</feature>
<dbReference type="CDD" id="cd12797">
    <property type="entry name" value="M23_peptidase"/>
    <property type="match status" value="2"/>
</dbReference>
<dbReference type="RefSeq" id="WP_007572523.1">
    <property type="nucleotide sequence ID" value="NZ_BPTS01000001.1"/>
</dbReference>
<dbReference type="InterPro" id="IPR011055">
    <property type="entry name" value="Dup_hybrid_motif"/>
</dbReference>
<dbReference type="STRING" id="688246.Premu_0284"/>
<dbReference type="InterPro" id="IPR016047">
    <property type="entry name" value="M23ase_b-sheet_dom"/>
</dbReference>
<sequence>MNRISAAILPLLLLVLATAAPVYAQRTSFTPTEQSSISVPTPGIFSHSNTFNIDFRILKDEEYSFPLPIGKAEVRNGQALEITTTKGDAVKAMFSGTVRLSRRTPQYGNTIVIRHDNGLETVYSNNAQNLVDVGQRVKAGQTIAIAGSSNGHVFCLFAIMANGGWINPETVIDPRSHRLRRQVLQFRKNGNRINVSVVNAEKEQSISLDPETTDKSDFDKGSPLKLDLEKIEKQHWSYPLPGAYVISPYGSRGSHRHSGVDIKTKANDGILAAFDGVVTQSGPYFGYGNYIVIQHAFGFSTCYSHQSKNFVKTGQKVKAGEVIGLTGQTGRATCPHLHFEIRFCGHTIDPSIFFDHANHTLRARVLTVRKGGGIKPAN</sequence>
<keyword evidence="4" id="KW-1185">Reference proteome</keyword>
<dbReference type="HOGENOM" id="CLU_062008_0_0_10"/>
<protein>
    <submittedName>
        <fullName evidence="3">Peptidase M23</fullName>
    </submittedName>
</protein>
<dbReference type="PANTHER" id="PTHR21666">
    <property type="entry name" value="PEPTIDASE-RELATED"/>
    <property type="match status" value="1"/>
</dbReference>